<proteinExistence type="predicted"/>
<organism evidence="4 5">
    <name type="scientific">Ancylomarina longa</name>
    <dbReference type="NCBI Taxonomy" id="2487017"/>
    <lineage>
        <taxon>Bacteria</taxon>
        <taxon>Pseudomonadati</taxon>
        <taxon>Bacteroidota</taxon>
        <taxon>Bacteroidia</taxon>
        <taxon>Marinilabiliales</taxon>
        <taxon>Marinifilaceae</taxon>
        <taxon>Ancylomarina</taxon>
    </lineage>
</organism>
<evidence type="ECO:0000256" key="2">
    <source>
        <dbReference type="SAM" id="SignalP"/>
    </source>
</evidence>
<keyword evidence="1 2" id="KW-0732">Signal</keyword>
<keyword evidence="5" id="KW-1185">Reference proteome</keyword>
<gene>
    <name evidence="4" type="ORF">DLK05_15945</name>
</gene>
<feature type="domain" description="LTD" evidence="3">
    <location>
        <begin position="1288"/>
        <end position="1405"/>
    </location>
</feature>
<dbReference type="PROSITE" id="PS51841">
    <property type="entry name" value="LTD"/>
    <property type="match status" value="1"/>
</dbReference>
<dbReference type="Gene3D" id="2.60.40.1220">
    <property type="match status" value="1"/>
</dbReference>
<sequence length="1405" mass="157435">MKKTLYCKLLLLMFLLISSISYGEDILSIDFSNNLNKGCWGSNSDLSGINNWTLDVSNCVLADDADYVKVVETSGGRMEAVDCDGEAIWRSKAIDISSYTNCSISILAAETGSSTSSSKYIKLSYIIDNKEEIPLSINGENIGNWGSLTASETGISGDTLVVIVRMNNSLSSNKVYFDDISIEGDLKPVERESLTEIREVAVPVSPQLINTKIDTPEEGISCFKFEIDETKQATDGKATKLRSMTFFDAHPENSLGWNSCIGGLTLYADGIEVKPTSISLGNDSIRFNFAEGILEISDGNKMEFDLHCYLNSKNALHEGDQIQFLIKDSAQGFETYTNGSDIRKDNPNFFSAVYSVQVEATKLIWASIPDTIMRKEYFSVAIGAKDEFGNQDIDNKDWVELSLYEGDDSLMTKLNSHQQLMEGKVLFDSLQYLNPDTILIAAQAKSLNTLVSNPIIVLNTEESFVEMTNWINQDTTFSSLKISKQDAKEVFRFVVKDAGKDSLSTYLKKIRIVPSKNNQLDWENSIAGFILMNDGAELNVNLNWTDKFLDITFPESENGYEIKNEDSLQYSIFAYLKSGETIDQQIFQMKIDATHQDWEIYPKGSGLSEIFPSDLTGPQFVSDVLATEMKFAEVPKAVDFQASFSIRVQLFDELGNQDLDSEDQLTLSLASGIGKITCQAGLIQGIYKGEYNWEDLIYSKAENFTVLVESKELESILSDNISGVDRSSRLESASVISITNLNSLATNPEVAVPVLNFTITDDGLHDKFPTVVKSMKFYKETTASTFEWKTHIAGAVLKYNGEIIATTDDVKENYIRFYASKGILTVPNHIQQTVQLCIYFRKSQLPDNEKIQVYIPKQGFDWDCLGNSSSFEDELEEDLKSEIFNIDTKASYVSFTSIPFCIKDSTELFGLQIEVIDEDHNRDENATGSLKLGLLQKDYRLDANSESWELKNGFLNIDSLKCNSTKPFSLCIQSDYISDTCTIYIGDDDCGINQDFENQSLEKWVNTEDWKISSYKAIDGNYVLKHNLTSQTGNSYISQLIPNWNPETGATQWNFILKNGDWDPSSSNYFLVHLAMDHSNPDSTQIRYSVGVNLNTSNDLLSLWKTKNDKSQVLITSDFDWNTNETVAVQINYTANGTWELRYNRLGDQNNWLLAGLKHSIIEARSEKWYTALQYTVGTYSVAGKLWLDNMKIQHVNTAPFLKSYETLNQDSILLSFSEPIDSLTSLKSGNFNLTNYLHEGIEIKEQKMISKNSIILILRDALRTGFYNLIFKNISDLDGAVLNTDSVSFEYFAPAHTYDVVINEIMADPSPSVGLLDYEYLELYNTKDYPIVITNWRLKFADKECLLGVDTIPSQGYILLCSTGAKESLTAYGKVLGVSNFPSLTNTGGNLEIESGIGEVIDQV</sequence>
<dbReference type="Proteomes" id="UP000282985">
    <property type="component" value="Unassembled WGS sequence"/>
</dbReference>
<reference evidence="4 5" key="1">
    <citation type="submission" date="2018-11" db="EMBL/GenBank/DDBJ databases">
        <title>Parancylomarina longa gen. nov., sp. nov., isolated from sediments of southern Okinawa.</title>
        <authorList>
            <person name="Fu T."/>
        </authorList>
    </citation>
    <scope>NUCLEOTIDE SEQUENCE [LARGE SCALE GENOMIC DNA]</scope>
    <source>
        <strain evidence="4 5">T3-2 S1-C</strain>
    </source>
</reference>
<dbReference type="EMBL" id="RJJX01000035">
    <property type="protein sequence ID" value="RUT72950.1"/>
    <property type="molecule type" value="Genomic_DNA"/>
</dbReference>
<dbReference type="InterPro" id="IPR014755">
    <property type="entry name" value="Cu-Rt/internalin_Ig-like"/>
</dbReference>
<evidence type="ECO:0000256" key="1">
    <source>
        <dbReference type="ARBA" id="ARBA00022729"/>
    </source>
</evidence>
<accession>A0A434AF02</accession>
<dbReference type="InterPro" id="IPR001322">
    <property type="entry name" value="Lamin_tail_dom"/>
</dbReference>
<feature type="chain" id="PRO_5019063902" description="LTD domain-containing protein" evidence="2">
    <location>
        <begin position="24"/>
        <end position="1405"/>
    </location>
</feature>
<evidence type="ECO:0000259" key="3">
    <source>
        <dbReference type="PROSITE" id="PS51841"/>
    </source>
</evidence>
<dbReference type="Pfam" id="PF00932">
    <property type="entry name" value="LTD"/>
    <property type="match status" value="1"/>
</dbReference>
<evidence type="ECO:0000313" key="5">
    <source>
        <dbReference type="Proteomes" id="UP000282985"/>
    </source>
</evidence>
<feature type="non-terminal residue" evidence="4">
    <location>
        <position position="1405"/>
    </location>
</feature>
<name>A0A434AF02_9BACT</name>
<dbReference type="OrthoDB" id="9758406at2"/>
<evidence type="ECO:0000313" key="4">
    <source>
        <dbReference type="EMBL" id="RUT72950.1"/>
    </source>
</evidence>
<feature type="signal peptide" evidence="2">
    <location>
        <begin position="1"/>
        <end position="23"/>
    </location>
</feature>
<comment type="caution">
    <text evidence="4">The sequence shown here is derived from an EMBL/GenBank/DDBJ whole genome shotgun (WGS) entry which is preliminary data.</text>
</comment>
<protein>
    <recommendedName>
        <fullName evidence="3">LTD domain-containing protein</fullName>
    </recommendedName>
</protein>